<evidence type="ECO:0000256" key="5">
    <source>
        <dbReference type="ARBA" id="ARBA00023136"/>
    </source>
</evidence>
<feature type="transmembrane region" description="Helical" evidence="6">
    <location>
        <begin position="44"/>
        <end position="64"/>
    </location>
</feature>
<reference evidence="7" key="1">
    <citation type="journal article" date="2012" name="Environ. Microbiol.">
        <title>Genomic content of uncultured Bacteroidetes from contrasting oceanic provinces in the North Atlantic Ocean.</title>
        <authorList>
            <person name="Gomez-Pereira P.R."/>
            <person name="Schuler M."/>
            <person name="Fuchs B.M."/>
            <person name="Bennke C."/>
            <person name="Teeling H."/>
            <person name="Waldmann J."/>
            <person name="Richter M."/>
            <person name="Barbe V."/>
            <person name="Bataille E."/>
            <person name="Glockner F.O."/>
            <person name="Amann R."/>
        </authorList>
    </citation>
    <scope>NUCLEOTIDE SEQUENCE</scope>
</reference>
<organism evidence="7">
    <name type="scientific">uncultured Flavobacteriia bacterium</name>
    <dbReference type="NCBI Taxonomy" id="212695"/>
    <lineage>
        <taxon>Bacteria</taxon>
        <taxon>Pseudomonadati</taxon>
        <taxon>Bacteroidota</taxon>
        <taxon>Flavobacteriia</taxon>
        <taxon>environmental samples</taxon>
    </lineage>
</organism>
<feature type="transmembrane region" description="Helical" evidence="6">
    <location>
        <begin position="123"/>
        <end position="154"/>
    </location>
</feature>
<feature type="transmembrane region" description="Helical" evidence="6">
    <location>
        <begin position="335"/>
        <end position="358"/>
    </location>
</feature>
<feature type="transmembrane region" description="Helical" evidence="6">
    <location>
        <begin position="414"/>
        <end position="433"/>
    </location>
</feature>
<evidence type="ECO:0000256" key="2">
    <source>
        <dbReference type="ARBA" id="ARBA00022448"/>
    </source>
</evidence>
<feature type="transmembrane region" description="Helical" evidence="6">
    <location>
        <begin position="296"/>
        <end position="315"/>
    </location>
</feature>
<dbReference type="PANTHER" id="PTHR10283">
    <property type="entry name" value="SOLUTE CARRIER FAMILY 13 MEMBER"/>
    <property type="match status" value="1"/>
</dbReference>
<dbReference type="GO" id="GO:0005886">
    <property type="term" value="C:plasma membrane"/>
    <property type="evidence" value="ECO:0007669"/>
    <property type="project" value="TreeGrafter"/>
</dbReference>
<dbReference type="PANTHER" id="PTHR10283:SF82">
    <property type="entry name" value="SOLUTE CARRIER FAMILY 13 MEMBER 2"/>
    <property type="match status" value="1"/>
</dbReference>
<evidence type="ECO:0000256" key="3">
    <source>
        <dbReference type="ARBA" id="ARBA00022692"/>
    </source>
</evidence>
<feature type="transmembrane region" description="Helical" evidence="6">
    <location>
        <begin position="7"/>
        <end position="24"/>
    </location>
</feature>
<name>H6RHX7_9BACT</name>
<protein>
    <submittedName>
        <fullName evidence="7">Sodium-dependent transporter</fullName>
    </submittedName>
</protein>
<feature type="transmembrane region" description="Helical" evidence="6">
    <location>
        <begin position="271"/>
        <end position="290"/>
    </location>
</feature>
<feature type="transmembrane region" description="Helical" evidence="6">
    <location>
        <begin position="454"/>
        <end position="477"/>
    </location>
</feature>
<keyword evidence="5 6" id="KW-0472">Membrane</keyword>
<dbReference type="PROSITE" id="PS01271">
    <property type="entry name" value="NA_SULFATE"/>
    <property type="match status" value="1"/>
</dbReference>
<evidence type="ECO:0000256" key="1">
    <source>
        <dbReference type="ARBA" id="ARBA00004141"/>
    </source>
</evidence>
<feature type="transmembrane region" description="Helical" evidence="6">
    <location>
        <begin position="364"/>
        <end position="384"/>
    </location>
</feature>
<evidence type="ECO:0000256" key="6">
    <source>
        <dbReference type="SAM" id="Phobius"/>
    </source>
</evidence>
<feature type="transmembrane region" description="Helical" evidence="6">
    <location>
        <begin position="84"/>
        <end position="103"/>
    </location>
</feature>
<feature type="transmembrane region" description="Helical" evidence="6">
    <location>
        <begin position="174"/>
        <end position="194"/>
    </location>
</feature>
<keyword evidence="4 6" id="KW-1133">Transmembrane helix</keyword>
<dbReference type="InterPro" id="IPR001898">
    <property type="entry name" value="SLC13A/DASS"/>
</dbReference>
<comment type="subcellular location">
    <subcellularLocation>
        <location evidence="1">Membrane</location>
        <topology evidence="1">Multi-pass membrane protein</topology>
    </subcellularLocation>
</comment>
<dbReference type="NCBIfam" id="TIGR00785">
    <property type="entry name" value="dass"/>
    <property type="match status" value="1"/>
</dbReference>
<keyword evidence="2" id="KW-0813">Transport</keyword>
<evidence type="ECO:0000313" key="7">
    <source>
        <dbReference type="EMBL" id="CCG00638.1"/>
    </source>
</evidence>
<gene>
    <name evidence="7" type="ORF">VIS_S3DLC50004</name>
</gene>
<proteinExistence type="predicted"/>
<feature type="transmembrane region" description="Helical" evidence="6">
    <location>
        <begin position="214"/>
        <end position="236"/>
    </location>
</feature>
<dbReference type="InterPro" id="IPR031312">
    <property type="entry name" value="Na/sul_symport_CS"/>
</dbReference>
<reference evidence="7" key="2">
    <citation type="submission" date="2012-02" db="EMBL/GenBank/DDBJ databases">
        <authorList>
            <person name="Genoscope - CEA"/>
        </authorList>
    </citation>
    <scope>NUCLEOTIDE SEQUENCE</scope>
</reference>
<sequence>MRITKKTIGLITGPLSFMFFLFLFRPEGLSVEGCAVLASASWIAIWWITEALPIAVTALLPIVLFPLSGGLDLSKTTAAYGHKYIFLFIGGFILAIAIEKWNLHKRIALTIIKLVGTDVTNIILGFMIATAFLSMWISNTATAVMILPIGMAIVAQLRNNPNTIEKENLIFGKAMMLSIAYSASIGGMATLIGTPPNLVFAGIIRESYGIDVSFLQWFKFGLPVSLLLLCICWVYLTKVAFKFEQKIVPGGRKEIDNQVKALGRISYEEKVILSVFILTALAWICRSFLINKFLPAIDDTIIAILSAIILFILPAKDRKKRLLAWEDTVKLPWGILLLFGGGMALAIGFESSGLAAWIGSKLTLFENIPLIILLLILIASVNFLTEITSNLATTAMLLPVLVSLASAINVHPYLLLVGATVAASCAFMLPVATPPNAVVFGSGYLEINDMVKKGVWMNLISILILTLVVYFILPLLWDVTTLI</sequence>
<dbReference type="Pfam" id="PF00939">
    <property type="entry name" value="Na_sulph_symp"/>
    <property type="match status" value="1"/>
</dbReference>
<dbReference type="AlphaFoldDB" id="H6RHX7"/>
<feature type="transmembrane region" description="Helical" evidence="6">
    <location>
        <begin position="391"/>
        <end position="408"/>
    </location>
</feature>
<keyword evidence="3 6" id="KW-0812">Transmembrane</keyword>
<dbReference type="GO" id="GO:0015141">
    <property type="term" value="F:succinate transmembrane transporter activity"/>
    <property type="evidence" value="ECO:0007669"/>
    <property type="project" value="UniProtKB-ARBA"/>
</dbReference>
<accession>H6RHX7</accession>
<dbReference type="EMBL" id="FO117614">
    <property type="protein sequence ID" value="CCG00638.1"/>
    <property type="molecule type" value="Genomic_DNA"/>
</dbReference>
<evidence type="ECO:0000256" key="4">
    <source>
        <dbReference type="ARBA" id="ARBA00022989"/>
    </source>
</evidence>
<dbReference type="CDD" id="cd01115">
    <property type="entry name" value="SLC13_permease"/>
    <property type="match status" value="1"/>
</dbReference>